<dbReference type="Proteomes" id="UP001162156">
    <property type="component" value="Unassembled WGS sequence"/>
</dbReference>
<comment type="caution">
    <text evidence="1">The sequence shown here is derived from an EMBL/GenBank/DDBJ whole genome shotgun (WGS) entry which is preliminary data.</text>
</comment>
<proteinExistence type="predicted"/>
<reference evidence="1" key="1">
    <citation type="journal article" date="2023" name="Insect Mol. Biol.">
        <title>Genome sequencing provides insights into the evolution of gene families encoding plant cell wall-degrading enzymes in longhorned beetles.</title>
        <authorList>
            <person name="Shin N.R."/>
            <person name="Okamura Y."/>
            <person name="Kirsch R."/>
            <person name="Pauchet Y."/>
        </authorList>
    </citation>
    <scope>NUCLEOTIDE SEQUENCE</scope>
    <source>
        <strain evidence="1">RBIC_L_NR</strain>
    </source>
</reference>
<evidence type="ECO:0000313" key="1">
    <source>
        <dbReference type="EMBL" id="KAJ8926541.1"/>
    </source>
</evidence>
<evidence type="ECO:0000313" key="2">
    <source>
        <dbReference type="Proteomes" id="UP001162156"/>
    </source>
</evidence>
<dbReference type="PANTHER" id="PTHR33936">
    <property type="entry name" value="PROTEIN CBG17840"/>
    <property type="match status" value="1"/>
</dbReference>
<accession>A0AAV8WJY9</accession>
<dbReference type="AlphaFoldDB" id="A0AAV8WJY9"/>
<dbReference type="InterPro" id="IPR052797">
    <property type="entry name" value="RegFact_GeneExpr_CellDeath"/>
</dbReference>
<sequence length="134" mass="15554">MSAMCKICEKFSSQFNLNKHLKNVHENKPVAASYKKSVWSYKCEEPSCNSSFYRNQGLIDRLLMCHNIEVESETRQFKTLQDFREWKGDIEKATICNYVRLRGKKTSEIQHIHLSRADRNAVASKLAAGVPKER</sequence>
<organism evidence="1 2">
    <name type="scientific">Rhamnusium bicolor</name>
    <dbReference type="NCBI Taxonomy" id="1586634"/>
    <lineage>
        <taxon>Eukaryota</taxon>
        <taxon>Metazoa</taxon>
        <taxon>Ecdysozoa</taxon>
        <taxon>Arthropoda</taxon>
        <taxon>Hexapoda</taxon>
        <taxon>Insecta</taxon>
        <taxon>Pterygota</taxon>
        <taxon>Neoptera</taxon>
        <taxon>Endopterygota</taxon>
        <taxon>Coleoptera</taxon>
        <taxon>Polyphaga</taxon>
        <taxon>Cucujiformia</taxon>
        <taxon>Chrysomeloidea</taxon>
        <taxon>Cerambycidae</taxon>
        <taxon>Lepturinae</taxon>
        <taxon>Rhagiini</taxon>
        <taxon>Rhamnusium</taxon>
    </lineage>
</organism>
<protein>
    <recommendedName>
        <fullName evidence="3">C2H2-type domain-containing protein</fullName>
    </recommendedName>
</protein>
<dbReference type="EMBL" id="JANEYF010005862">
    <property type="protein sequence ID" value="KAJ8926541.1"/>
    <property type="molecule type" value="Genomic_DNA"/>
</dbReference>
<keyword evidence="2" id="KW-1185">Reference proteome</keyword>
<name>A0AAV8WJY9_9CUCU</name>
<evidence type="ECO:0008006" key="3">
    <source>
        <dbReference type="Google" id="ProtNLM"/>
    </source>
</evidence>
<dbReference type="Gene3D" id="3.30.160.60">
    <property type="entry name" value="Classic Zinc Finger"/>
    <property type="match status" value="1"/>
</dbReference>
<dbReference type="PANTHER" id="PTHR33936:SF24">
    <property type="entry name" value="C2H2-TYPE DOMAIN-CONTAINING PROTEIN"/>
    <property type="match status" value="1"/>
</dbReference>
<gene>
    <name evidence="1" type="ORF">NQ314_021080</name>
</gene>